<accession>A0A5J4TGE5</accession>
<organism evidence="1 2">
    <name type="scientific">Streblomastix strix</name>
    <dbReference type="NCBI Taxonomy" id="222440"/>
    <lineage>
        <taxon>Eukaryota</taxon>
        <taxon>Metamonada</taxon>
        <taxon>Preaxostyla</taxon>
        <taxon>Oxymonadida</taxon>
        <taxon>Streblomastigidae</taxon>
        <taxon>Streblomastix</taxon>
    </lineage>
</organism>
<comment type="caution">
    <text evidence="1">The sequence shown here is derived from an EMBL/GenBank/DDBJ whole genome shotgun (WGS) entry which is preliminary data.</text>
</comment>
<sequence>MTWIELGSLRGT</sequence>
<reference evidence="1 2" key="1">
    <citation type="submission" date="2019-03" db="EMBL/GenBank/DDBJ databases">
        <title>Single cell metagenomics reveals metabolic interactions within the superorganism composed of flagellate Streblomastix strix and complex community of Bacteroidetes bacteria on its surface.</title>
        <authorList>
            <person name="Treitli S.C."/>
            <person name="Kolisko M."/>
            <person name="Husnik F."/>
            <person name="Keeling P."/>
            <person name="Hampl V."/>
        </authorList>
    </citation>
    <scope>NUCLEOTIDE SEQUENCE [LARGE SCALE GENOMIC DNA]</scope>
    <source>
        <strain evidence="1">ST1C</strain>
    </source>
</reference>
<dbReference type="Proteomes" id="UP000324800">
    <property type="component" value="Unassembled WGS sequence"/>
</dbReference>
<protein>
    <submittedName>
        <fullName evidence="1">Uncharacterized protein</fullName>
    </submittedName>
</protein>
<proteinExistence type="predicted"/>
<evidence type="ECO:0000313" key="2">
    <source>
        <dbReference type="Proteomes" id="UP000324800"/>
    </source>
</evidence>
<gene>
    <name evidence="1" type="ORF">EZS28_047713</name>
</gene>
<evidence type="ECO:0000313" key="1">
    <source>
        <dbReference type="EMBL" id="KAA6356760.1"/>
    </source>
</evidence>
<name>A0A5J4TGE5_9EUKA</name>
<feature type="non-terminal residue" evidence="1">
    <location>
        <position position="12"/>
    </location>
</feature>
<dbReference type="EMBL" id="SNRW01032457">
    <property type="protein sequence ID" value="KAA6356760.1"/>
    <property type="molecule type" value="Genomic_DNA"/>
</dbReference>